<sequence>MRRVRSRLEEYNGYEVDCVGRSGGLAVLWKKNLRCTILSATVHYIDMEVREGANIWRLTGFYGWPAIQDRHLSWQQLRILASALQLSWLCLGDFNEILYSTEMKGGTRLQWQMNNFRDAVDECGLQDLPYEGYEFTYDNGQEGEANRQSRLDRAMVSGGWTDLFPYAKLLHLDREGSDHAPIKVLLDGREERVERARKRFRFEQIWVGEDGCEEAVRKAWANDDENLLDSINHCARELQRWKGVSIGKIMRDLQKKRKRLKILNEGGRSAGEVKARRKVVKEIAELLRQEESFWRQRSRALWLKDGDKNTKFFHKKASQRKEKNHIGKLIDEQGRTVTDSRDIATCAVDYFKGLFTSSRPSDFEDLIEGV</sequence>
<gene>
    <name evidence="2" type="ORF">RND81_02G152700</name>
</gene>
<protein>
    <recommendedName>
        <fullName evidence="1">Endonuclease/exonuclease/phosphatase domain-containing protein</fullName>
    </recommendedName>
</protein>
<dbReference type="InterPro" id="IPR036691">
    <property type="entry name" value="Endo/exonu/phosph_ase_sf"/>
</dbReference>
<dbReference type="Gene3D" id="3.60.10.10">
    <property type="entry name" value="Endonuclease/exonuclease/phosphatase"/>
    <property type="match status" value="1"/>
</dbReference>
<dbReference type="Pfam" id="PF03372">
    <property type="entry name" value="Exo_endo_phos"/>
    <property type="match status" value="1"/>
</dbReference>
<dbReference type="AlphaFoldDB" id="A0AAW1MMA6"/>
<dbReference type="PANTHER" id="PTHR33710:SF71">
    <property type="entry name" value="ENDONUCLEASE_EXONUCLEASE_PHOSPHATASE DOMAIN-CONTAINING PROTEIN"/>
    <property type="match status" value="1"/>
</dbReference>
<dbReference type="Proteomes" id="UP001443914">
    <property type="component" value="Unassembled WGS sequence"/>
</dbReference>
<proteinExistence type="predicted"/>
<accession>A0AAW1MMA6</accession>
<dbReference type="SUPFAM" id="SSF56219">
    <property type="entry name" value="DNase I-like"/>
    <property type="match status" value="1"/>
</dbReference>
<dbReference type="EMBL" id="JBDFQZ010000002">
    <property type="protein sequence ID" value="KAK9749818.1"/>
    <property type="molecule type" value="Genomic_DNA"/>
</dbReference>
<dbReference type="PANTHER" id="PTHR33710">
    <property type="entry name" value="BNAC02G09200D PROTEIN"/>
    <property type="match status" value="1"/>
</dbReference>
<organism evidence="2 3">
    <name type="scientific">Saponaria officinalis</name>
    <name type="common">Common soapwort</name>
    <name type="synonym">Lychnis saponaria</name>
    <dbReference type="NCBI Taxonomy" id="3572"/>
    <lineage>
        <taxon>Eukaryota</taxon>
        <taxon>Viridiplantae</taxon>
        <taxon>Streptophyta</taxon>
        <taxon>Embryophyta</taxon>
        <taxon>Tracheophyta</taxon>
        <taxon>Spermatophyta</taxon>
        <taxon>Magnoliopsida</taxon>
        <taxon>eudicotyledons</taxon>
        <taxon>Gunneridae</taxon>
        <taxon>Pentapetalae</taxon>
        <taxon>Caryophyllales</taxon>
        <taxon>Caryophyllaceae</taxon>
        <taxon>Caryophylleae</taxon>
        <taxon>Saponaria</taxon>
    </lineage>
</organism>
<evidence type="ECO:0000259" key="1">
    <source>
        <dbReference type="Pfam" id="PF03372"/>
    </source>
</evidence>
<dbReference type="InterPro" id="IPR005135">
    <property type="entry name" value="Endo/exonuclease/phosphatase"/>
</dbReference>
<dbReference type="GO" id="GO:0003824">
    <property type="term" value="F:catalytic activity"/>
    <property type="evidence" value="ECO:0007669"/>
    <property type="project" value="InterPro"/>
</dbReference>
<feature type="domain" description="Endonuclease/exonuclease/phosphatase" evidence="1">
    <location>
        <begin position="20"/>
        <end position="179"/>
    </location>
</feature>
<name>A0AAW1MMA6_SAPOF</name>
<reference evidence="2" key="1">
    <citation type="submission" date="2024-03" db="EMBL/GenBank/DDBJ databases">
        <title>WGS assembly of Saponaria officinalis var. Norfolk2.</title>
        <authorList>
            <person name="Jenkins J."/>
            <person name="Shu S."/>
            <person name="Grimwood J."/>
            <person name="Barry K."/>
            <person name="Goodstein D."/>
            <person name="Schmutz J."/>
            <person name="Leebens-Mack J."/>
            <person name="Osbourn A."/>
        </authorList>
    </citation>
    <scope>NUCLEOTIDE SEQUENCE [LARGE SCALE GENOMIC DNA]</scope>
    <source>
        <strain evidence="2">JIC</strain>
    </source>
</reference>
<keyword evidence="3" id="KW-1185">Reference proteome</keyword>
<comment type="caution">
    <text evidence="2">The sequence shown here is derived from an EMBL/GenBank/DDBJ whole genome shotgun (WGS) entry which is preliminary data.</text>
</comment>
<evidence type="ECO:0000313" key="3">
    <source>
        <dbReference type="Proteomes" id="UP001443914"/>
    </source>
</evidence>
<evidence type="ECO:0000313" key="2">
    <source>
        <dbReference type="EMBL" id="KAK9749818.1"/>
    </source>
</evidence>